<proteinExistence type="predicted"/>
<feature type="compositionally biased region" description="Basic and acidic residues" evidence="1">
    <location>
        <begin position="69"/>
        <end position="80"/>
    </location>
</feature>
<reference evidence="2" key="1">
    <citation type="submission" date="2016-04" db="EMBL/GenBank/DDBJ databases">
        <authorList>
            <person name="Evans L.H."/>
            <person name="Alamgir A."/>
            <person name="Owens N."/>
            <person name="Weber N.D."/>
            <person name="Virtaneva K."/>
            <person name="Barbian K."/>
            <person name="Babar A."/>
            <person name="Rosenke K."/>
        </authorList>
    </citation>
    <scope>NUCLEOTIDE SEQUENCE [LARGE SCALE GENOMIC DNA]</scope>
    <source>
        <strain evidence="2">CBS 101.48</strain>
    </source>
</reference>
<feature type="compositionally biased region" description="Low complexity" evidence="1">
    <location>
        <begin position="15"/>
        <end position="28"/>
    </location>
</feature>
<evidence type="ECO:0000313" key="2">
    <source>
        <dbReference type="EMBL" id="SAL95522.1"/>
    </source>
</evidence>
<dbReference type="Gene3D" id="1.10.418.10">
    <property type="entry name" value="Calponin-like domain"/>
    <property type="match status" value="1"/>
</dbReference>
<accession>A0A163IV49</accession>
<dbReference type="STRING" id="4829.A0A163IV49"/>
<dbReference type="InterPro" id="IPR036872">
    <property type="entry name" value="CH_dom_sf"/>
</dbReference>
<dbReference type="AlphaFoldDB" id="A0A163IV49"/>
<protein>
    <recommendedName>
        <fullName evidence="4">Calponin-homology (CH) domain-containing protein</fullName>
    </recommendedName>
</protein>
<evidence type="ECO:0008006" key="4">
    <source>
        <dbReference type="Google" id="ProtNLM"/>
    </source>
</evidence>
<feature type="region of interest" description="Disordered" evidence="1">
    <location>
        <begin position="1"/>
        <end position="81"/>
    </location>
</feature>
<dbReference type="SUPFAM" id="SSF47576">
    <property type="entry name" value="Calponin-homology domain, CH-domain"/>
    <property type="match status" value="1"/>
</dbReference>
<keyword evidence="3" id="KW-1185">Reference proteome</keyword>
<dbReference type="Proteomes" id="UP000078561">
    <property type="component" value="Unassembled WGS sequence"/>
</dbReference>
<organism evidence="2">
    <name type="scientific">Absidia glauca</name>
    <name type="common">Pin mould</name>
    <dbReference type="NCBI Taxonomy" id="4829"/>
    <lineage>
        <taxon>Eukaryota</taxon>
        <taxon>Fungi</taxon>
        <taxon>Fungi incertae sedis</taxon>
        <taxon>Mucoromycota</taxon>
        <taxon>Mucoromycotina</taxon>
        <taxon>Mucoromycetes</taxon>
        <taxon>Mucorales</taxon>
        <taxon>Cunninghamellaceae</taxon>
        <taxon>Absidia</taxon>
    </lineage>
</organism>
<evidence type="ECO:0000313" key="3">
    <source>
        <dbReference type="Proteomes" id="UP000078561"/>
    </source>
</evidence>
<dbReference type="EMBL" id="LT550334">
    <property type="protein sequence ID" value="SAL95522.1"/>
    <property type="molecule type" value="Genomic_DNA"/>
</dbReference>
<dbReference type="InParanoid" id="A0A163IV49"/>
<dbReference type="OrthoDB" id="73680at2759"/>
<evidence type="ECO:0000256" key="1">
    <source>
        <dbReference type="SAM" id="MobiDB-lite"/>
    </source>
</evidence>
<sequence>MRPRPPSIIMCKGSPIPTTPFTVPPSTTNEPMQRVDEDDESLTSDTQHTPNDKPTDSTQTLTNFSNNSSEEKNEDHKDSMETYQTACSPTQAYRRPSLLMMVPATDDRTTERTHAHYLLWINQFLPADKQVVDLSGAFRDGNTLITLLETLSGKTVRRMPDQKGNGGSVRMKLLDNIVAAFKFMGREGVVVDGRYTIKARSVVKETGSPVIGKLLVC</sequence>
<gene>
    <name evidence="2" type="primary">ABSGL_00851.1 scaffold 958</name>
</gene>
<name>A0A163IV49_ABSGL</name>